<dbReference type="Pfam" id="PF10190">
    <property type="entry name" value="Tmemb_170"/>
    <property type="match status" value="1"/>
</dbReference>
<reference evidence="7" key="1">
    <citation type="submission" date="2022-10" db="EMBL/GenBank/DDBJ databases">
        <title>Novel sulphate-reducing endosymbionts in the free-living metamonad Anaeramoeba.</title>
        <authorList>
            <person name="Jerlstrom-Hultqvist J."/>
            <person name="Cepicka I."/>
            <person name="Gallot-Lavallee L."/>
            <person name="Salas-Leiva D."/>
            <person name="Curtis B.A."/>
            <person name="Zahonova K."/>
            <person name="Pipaliya S."/>
            <person name="Dacks J."/>
            <person name="Roger A.J."/>
        </authorList>
    </citation>
    <scope>NUCLEOTIDE SEQUENCE</scope>
    <source>
        <strain evidence="7">BMAN</strain>
    </source>
</reference>
<organism evidence="7 8">
    <name type="scientific">Anaeramoeba ignava</name>
    <name type="common">Anaerobic marine amoeba</name>
    <dbReference type="NCBI Taxonomy" id="1746090"/>
    <lineage>
        <taxon>Eukaryota</taxon>
        <taxon>Metamonada</taxon>
        <taxon>Anaeramoebidae</taxon>
        <taxon>Anaeramoeba</taxon>
    </lineage>
</organism>
<feature type="transmembrane region" description="Helical" evidence="6">
    <location>
        <begin position="15"/>
        <end position="39"/>
    </location>
</feature>
<comment type="subcellular location">
    <subcellularLocation>
        <location evidence="1">Membrane</location>
        <topology evidence="1">Multi-pass membrane protein</topology>
    </subcellularLocation>
</comment>
<comment type="similarity">
    <text evidence="2">Belongs to the TMEM170 family.</text>
</comment>
<proteinExistence type="inferred from homology"/>
<dbReference type="Proteomes" id="UP001149090">
    <property type="component" value="Unassembled WGS sequence"/>
</dbReference>
<evidence type="ECO:0000256" key="4">
    <source>
        <dbReference type="ARBA" id="ARBA00022989"/>
    </source>
</evidence>
<dbReference type="OMA" id="GRIMAIQ"/>
<dbReference type="InterPro" id="IPR019334">
    <property type="entry name" value="TMEM170A/B/YPR153W-like"/>
</dbReference>
<evidence type="ECO:0000313" key="7">
    <source>
        <dbReference type="EMBL" id="KAJ5072161.1"/>
    </source>
</evidence>
<dbReference type="AlphaFoldDB" id="A0A9Q0R9Q5"/>
<evidence type="ECO:0000256" key="1">
    <source>
        <dbReference type="ARBA" id="ARBA00004141"/>
    </source>
</evidence>
<feature type="transmembrane region" description="Helical" evidence="6">
    <location>
        <begin position="89"/>
        <end position="112"/>
    </location>
</feature>
<evidence type="ECO:0000256" key="5">
    <source>
        <dbReference type="ARBA" id="ARBA00023136"/>
    </source>
</evidence>
<keyword evidence="8" id="KW-1185">Reference proteome</keyword>
<evidence type="ECO:0000256" key="6">
    <source>
        <dbReference type="SAM" id="Phobius"/>
    </source>
</evidence>
<dbReference type="GO" id="GO:0016020">
    <property type="term" value="C:membrane"/>
    <property type="evidence" value="ECO:0007669"/>
    <property type="project" value="UniProtKB-SubCell"/>
</dbReference>
<protein>
    <submittedName>
        <fullName evidence="7">Uncharacterized protein</fullName>
    </submittedName>
</protein>
<feature type="transmembrane region" description="Helical" evidence="6">
    <location>
        <begin position="51"/>
        <end position="77"/>
    </location>
</feature>
<name>A0A9Q0R9Q5_ANAIG</name>
<keyword evidence="3 6" id="KW-0812">Transmembrane</keyword>
<evidence type="ECO:0000256" key="2">
    <source>
        <dbReference type="ARBA" id="ARBA00006325"/>
    </source>
</evidence>
<accession>A0A9Q0R9Q5</accession>
<dbReference type="EMBL" id="JAPDFW010000082">
    <property type="protein sequence ID" value="KAJ5072161.1"/>
    <property type="molecule type" value="Genomic_DNA"/>
</dbReference>
<sequence>MTNLSQDTYSSFKDIWLGFVIWVVVIISLIYFIVGLVALNSVRKISGFWVPFALALIGAIFAFGYGSVCGVLIASIYESGPFLMTQKHLALYACGFSVLYLIVSLTRTATFLF</sequence>
<comment type="caution">
    <text evidence="7">The sequence shown here is derived from an EMBL/GenBank/DDBJ whole genome shotgun (WGS) entry which is preliminary data.</text>
</comment>
<keyword evidence="4 6" id="KW-1133">Transmembrane helix</keyword>
<evidence type="ECO:0000256" key="3">
    <source>
        <dbReference type="ARBA" id="ARBA00022692"/>
    </source>
</evidence>
<keyword evidence="5 6" id="KW-0472">Membrane</keyword>
<evidence type="ECO:0000313" key="8">
    <source>
        <dbReference type="Proteomes" id="UP001149090"/>
    </source>
</evidence>
<gene>
    <name evidence="7" type="ORF">M0811_09541</name>
</gene>